<dbReference type="PANTHER" id="PTHR30489:SF0">
    <property type="entry name" value="LIPOPROTEIN-RELEASING SYSTEM TRANSMEMBRANE PROTEIN LOLE"/>
    <property type="match status" value="1"/>
</dbReference>
<dbReference type="PANTHER" id="PTHR30489">
    <property type="entry name" value="LIPOPROTEIN-RELEASING SYSTEM TRANSMEMBRANE PROTEIN LOLE"/>
    <property type="match status" value="1"/>
</dbReference>
<evidence type="ECO:0000256" key="7">
    <source>
        <dbReference type="SAM" id="MobiDB-lite"/>
    </source>
</evidence>
<evidence type="ECO:0000256" key="4">
    <source>
        <dbReference type="ARBA" id="ARBA00022692"/>
    </source>
</evidence>
<evidence type="ECO:0000256" key="6">
    <source>
        <dbReference type="ARBA" id="ARBA00023136"/>
    </source>
</evidence>
<dbReference type="InterPro" id="IPR051447">
    <property type="entry name" value="Lipoprotein-release_system"/>
</dbReference>
<evidence type="ECO:0000256" key="8">
    <source>
        <dbReference type="SAM" id="Phobius"/>
    </source>
</evidence>
<dbReference type="Pfam" id="PF02687">
    <property type="entry name" value="FtsX"/>
    <property type="match status" value="1"/>
</dbReference>
<evidence type="ECO:0000313" key="10">
    <source>
        <dbReference type="EMBL" id="RHA43661.1"/>
    </source>
</evidence>
<sequence length="1121" mass="114102">MWNRSHAAGRSAYDRRRHRGPGNRRADDDVRRGLCMVSNRALLLHRARSQQSLLLVVLAVTVVGATLLGTFALLLAASENRMLAVAMEQSAPGSREIDVTVSSGSAADVAGALPPADAFLDDLLGGLPSDRDAWLASSLYTIEGTADARAPYTYFAANAQYAQSSTLVSGAFPTSGVDAAGRVPVAVPQVAADAYGWTVGSVVRLQQTSTLDPVRAVVTGTYRLTGAPQTWSRDVLDGSEHDEAYPVLGAGFLTTRAWGPLVVGDPTVLTDGTVALGVAHLVARPTLADAPTGAIDDLRGRLDASQATLAAAIPTGVSALVASPLGSTIDAAAGDLQVTRVTLVVVALLLATLAVTVLMLAARMLSDRRLAEQELMASRGASRRQVVRLALLEATGLAVITAVASPFLAELTYRAIVRIPVLERGGLDVDPGRPLLLWAACGVSALVLVGVLVIPLLRRGERRSGRSERGGSAARSGADIALVLVAGIALWQLSSYQGAPSGAGAGLSSVDPVLVLAPALVLLAGAVLALRCMPVVAHLGERAASRSRAWVSPLAVWELARRPARASSAVLLVALTVGVAAFSTSFLQTWRSSQQDQADLAVGTDLRATPALGTPLEAGAQLAAVPGTGHAAPVTIRDSTVGVATGPGNSSGGVPATLLAVDTTRADELLRGRVAPGWGDLTAGMGPSAPATGVALPGSPRFLVLDLQTHSSAPETAATVVSWLVVQDRAGARTSLALPSLLLGRARTDVVLPLGAESDGLQLVGLVARAVPASGSALPTPAPVTLDLTHLRVTSAASADLDGADVEAVSFAGAAWESHASGAEVSARADRLRVSGDLPTVTSFETTTELTATTFPDPSSGAAQIAVLVTPDVLDTLGAGVGDPIQLDVAGASVPAVVRGTVPYLPGAPHGRGVLVDEDLLGRAVLVAGSPGALADEWWLAASDDAAPGLASDLERSAGMSTVVRATERAEATDGPLHVGVQAALWMLVTAALALSVSGLGMSAAVTVRNRRLEFARLQALGAPRGGLVRSVLSEHAVLGLVGVAAGMALGALLAQVVAPLITTSASGAAPVPGVVVQWDWSAQLALLGILVGLVTLVVALTTGTLLKRASGQLLRLGDEQ</sequence>
<keyword evidence="11" id="KW-1185">Reference proteome</keyword>
<dbReference type="Proteomes" id="UP000283374">
    <property type="component" value="Unassembled WGS sequence"/>
</dbReference>
<evidence type="ECO:0000256" key="3">
    <source>
        <dbReference type="ARBA" id="ARBA00022475"/>
    </source>
</evidence>
<feature type="transmembrane region" description="Helical" evidence="8">
    <location>
        <begin position="569"/>
        <end position="590"/>
    </location>
</feature>
<keyword evidence="3" id="KW-1003">Cell membrane</keyword>
<evidence type="ECO:0000256" key="2">
    <source>
        <dbReference type="ARBA" id="ARBA00005236"/>
    </source>
</evidence>
<feature type="domain" description="ABC3 transporter permease C-terminal" evidence="9">
    <location>
        <begin position="987"/>
        <end position="1100"/>
    </location>
</feature>
<proteinExistence type="inferred from homology"/>
<feature type="transmembrane region" description="Helical" evidence="8">
    <location>
        <begin position="983"/>
        <end position="1008"/>
    </location>
</feature>
<feature type="transmembrane region" description="Helical" evidence="8">
    <location>
        <begin position="1083"/>
        <end position="1107"/>
    </location>
</feature>
<dbReference type="AlphaFoldDB" id="A0A413RP30"/>
<accession>A0A413RP30</accession>
<dbReference type="GO" id="GO:0044874">
    <property type="term" value="P:lipoprotein localization to outer membrane"/>
    <property type="evidence" value="ECO:0007669"/>
    <property type="project" value="TreeGrafter"/>
</dbReference>
<name>A0A413RP30_9CELL</name>
<keyword evidence="4 8" id="KW-0812">Transmembrane</keyword>
<feature type="transmembrane region" description="Helical" evidence="8">
    <location>
        <begin position="53"/>
        <end position="77"/>
    </location>
</feature>
<organism evidence="10 11">
    <name type="scientific">Cellulomonas rhizosphaerae</name>
    <dbReference type="NCBI Taxonomy" id="2293719"/>
    <lineage>
        <taxon>Bacteria</taxon>
        <taxon>Bacillati</taxon>
        <taxon>Actinomycetota</taxon>
        <taxon>Actinomycetes</taxon>
        <taxon>Micrococcales</taxon>
        <taxon>Cellulomonadaceae</taxon>
        <taxon>Cellulomonas</taxon>
    </lineage>
</organism>
<feature type="transmembrane region" description="Helical" evidence="8">
    <location>
        <begin position="435"/>
        <end position="457"/>
    </location>
</feature>
<evidence type="ECO:0000256" key="1">
    <source>
        <dbReference type="ARBA" id="ARBA00004651"/>
    </source>
</evidence>
<feature type="transmembrane region" description="Helical" evidence="8">
    <location>
        <begin position="514"/>
        <end position="539"/>
    </location>
</feature>
<comment type="caution">
    <text evidence="10">The sequence shown here is derived from an EMBL/GenBank/DDBJ whole genome shotgun (WGS) entry which is preliminary data.</text>
</comment>
<keyword evidence="5 8" id="KW-1133">Transmembrane helix</keyword>
<comment type="subcellular location">
    <subcellularLocation>
        <location evidence="1">Cell membrane</location>
        <topology evidence="1">Multi-pass membrane protein</topology>
    </subcellularLocation>
</comment>
<feature type="region of interest" description="Disordered" evidence="7">
    <location>
        <begin position="1"/>
        <end position="28"/>
    </location>
</feature>
<gene>
    <name evidence="10" type="ORF">D1825_05275</name>
</gene>
<keyword evidence="6 8" id="KW-0472">Membrane</keyword>
<protein>
    <submittedName>
        <fullName evidence="10">ABC transporter permease</fullName>
    </submittedName>
</protein>
<evidence type="ECO:0000313" key="11">
    <source>
        <dbReference type="Proteomes" id="UP000283374"/>
    </source>
</evidence>
<feature type="transmembrane region" description="Helical" evidence="8">
    <location>
        <begin position="386"/>
        <end position="408"/>
    </location>
</feature>
<evidence type="ECO:0000259" key="9">
    <source>
        <dbReference type="Pfam" id="PF02687"/>
    </source>
</evidence>
<evidence type="ECO:0000256" key="5">
    <source>
        <dbReference type="ARBA" id="ARBA00022989"/>
    </source>
</evidence>
<feature type="transmembrane region" description="Helical" evidence="8">
    <location>
        <begin position="477"/>
        <end position="494"/>
    </location>
</feature>
<reference evidence="10 11" key="1">
    <citation type="submission" date="2018-08" db="EMBL/GenBank/DDBJ databases">
        <title>Cellulomonas rhizosphaerae sp. nov., a novel actinomycete isolated from soil.</title>
        <authorList>
            <person name="Tian Y."/>
        </authorList>
    </citation>
    <scope>NUCLEOTIDE SEQUENCE [LARGE SCALE GENOMIC DNA]</scope>
    <source>
        <strain evidence="10 11">NEAU-TCZ24</strain>
    </source>
</reference>
<feature type="transmembrane region" description="Helical" evidence="8">
    <location>
        <begin position="343"/>
        <end position="365"/>
    </location>
</feature>
<dbReference type="GO" id="GO:0098797">
    <property type="term" value="C:plasma membrane protein complex"/>
    <property type="evidence" value="ECO:0007669"/>
    <property type="project" value="TreeGrafter"/>
</dbReference>
<comment type="similarity">
    <text evidence="2">Belongs to the ABC-4 integral membrane protein family. LolC/E subfamily.</text>
</comment>
<dbReference type="EMBL" id="QWKP01000149">
    <property type="protein sequence ID" value="RHA43661.1"/>
    <property type="molecule type" value="Genomic_DNA"/>
</dbReference>
<feature type="transmembrane region" description="Helical" evidence="8">
    <location>
        <begin position="1038"/>
        <end position="1063"/>
    </location>
</feature>
<dbReference type="InterPro" id="IPR003838">
    <property type="entry name" value="ABC3_permease_C"/>
</dbReference>